<sequence>MESCTPAVPGDREDVVTGGATDWAAPAQGVSVMCLAALCLDGAPSHAHLSLGDGASTVTLSGRSSFPRTPEPGGRRLHDHPVRTELLPTLEEHRARTRWLQPPSCTHPPLGTCDVQHCPLGLGDPSFVLCSAQCSPSPIPCVSSAELPLTVSVTAASRSLCKPQDSASTVVNHVSSQNLHHWV</sequence>
<reference evidence="2 3" key="1">
    <citation type="submission" date="2023-05" db="EMBL/GenBank/DDBJ databases">
        <title>B98-5 Cell Line De Novo Hybrid Assembly: An Optical Mapping Approach.</title>
        <authorList>
            <person name="Kananen K."/>
            <person name="Auerbach J.A."/>
            <person name="Kautto E."/>
            <person name="Blachly J.S."/>
        </authorList>
    </citation>
    <scope>NUCLEOTIDE SEQUENCE [LARGE SCALE GENOMIC DNA]</scope>
    <source>
        <strain evidence="2">B95-8</strain>
        <tissue evidence="2">Cell line</tissue>
    </source>
</reference>
<organism evidence="2 3">
    <name type="scientific">Saguinus oedipus</name>
    <name type="common">Cotton-top tamarin</name>
    <name type="synonym">Oedipomidas oedipus</name>
    <dbReference type="NCBI Taxonomy" id="9490"/>
    <lineage>
        <taxon>Eukaryota</taxon>
        <taxon>Metazoa</taxon>
        <taxon>Chordata</taxon>
        <taxon>Craniata</taxon>
        <taxon>Vertebrata</taxon>
        <taxon>Euteleostomi</taxon>
        <taxon>Mammalia</taxon>
        <taxon>Eutheria</taxon>
        <taxon>Euarchontoglires</taxon>
        <taxon>Primates</taxon>
        <taxon>Haplorrhini</taxon>
        <taxon>Platyrrhini</taxon>
        <taxon>Cebidae</taxon>
        <taxon>Callitrichinae</taxon>
        <taxon>Saguinus</taxon>
    </lineage>
</organism>
<dbReference type="Proteomes" id="UP001266305">
    <property type="component" value="Unassembled WGS sequence"/>
</dbReference>
<comment type="caution">
    <text evidence="2">The sequence shown here is derived from an EMBL/GenBank/DDBJ whole genome shotgun (WGS) entry which is preliminary data.</text>
</comment>
<feature type="region of interest" description="Disordered" evidence="1">
    <location>
        <begin position="58"/>
        <end position="79"/>
    </location>
</feature>
<evidence type="ECO:0000313" key="3">
    <source>
        <dbReference type="Proteomes" id="UP001266305"/>
    </source>
</evidence>
<gene>
    <name evidence="2" type="ORF">P7K49_026089</name>
</gene>
<evidence type="ECO:0000313" key="2">
    <source>
        <dbReference type="EMBL" id="KAK2097055.1"/>
    </source>
</evidence>
<feature type="non-terminal residue" evidence="2">
    <location>
        <position position="183"/>
    </location>
</feature>
<keyword evidence="3" id="KW-1185">Reference proteome</keyword>
<proteinExistence type="predicted"/>
<protein>
    <submittedName>
        <fullName evidence="2">Uncharacterized protein</fullName>
    </submittedName>
</protein>
<name>A0ABQ9UJ00_SAGOE</name>
<feature type="compositionally biased region" description="Polar residues" evidence="1">
    <location>
        <begin position="58"/>
        <end position="67"/>
    </location>
</feature>
<evidence type="ECO:0000256" key="1">
    <source>
        <dbReference type="SAM" id="MobiDB-lite"/>
    </source>
</evidence>
<accession>A0ABQ9UJ00</accession>
<dbReference type="EMBL" id="JASSZA010000012">
    <property type="protein sequence ID" value="KAK2097055.1"/>
    <property type="molecule type" value="Genomic_DNA"/>
</dbReference>